<dbReference type="Proteomes" id="UP000577362">
    <property type="component" value="Unassembled WGS sequence"/>
</dbReference>
<dbReference type="PANTHER" id="PTHR18896:SF76">
    <property type="entry name" value="PHOSPHOLIPASE"/>
    <property type="match status" value="1"/>
</dbReference>
<evidence type="ECO:0000256" key="1">
    <source>
        <dbReference type="ARBA" id="ARBA00000798"/>
    </source>
</evidence>
<dbReference type="GO" id="GO:0009395">
    <property type="term" value="P:phospholipid catabolic process"/>
    <property type="evidence" value="ECO:0007669"/>
    <property type="project" value="TreeGrafter"/>
</dbReference>
<comment type="subcellular location">
    <subcellularLocation>
        <location evidence="3">Secreted</location>
    </subcellularLocation>
</comment>
<evidence type="ECO:0000256" key="6">
    <source>
        <dbReference type="ARBA" id="ARBA00022737"/>
    </source>
</evidence>
<dbReference type="AlphaFoldDB" id="A0A840BSW5"/>
<dbReference type="GO" id="GO:0004630">
    <property type="term" value="F:phospholipase D activity"/>
    <property type="evidence" value="ECO:0007669"/>
    <property type="project" value="UniProtKB-EC"/>
</dbReference>
<dbReference type="CDD" id="cd09140">
    <property type="entry name" value="PLDc_vPLD1_2_like_bac_1"/>
    <property type="match status" value="1"/>
</dbReference>
<evidence type="ECO:0000256" key="8">
    <source>
        <dbReference type="ARBA" id="ARBA00023098"/>
    </source>
</evidence>
<feature type="domain" description="PLD phosphodiesterase" evidence="10">
    <location>
        <begin position="128"/>
        <end position="155"/>
    </location>
</feature>
<accession>A0A840BSW5</accession>
<feature type="domain" description="PLD phosphodiesterase" evidence="10">
    <location>
        <begin position="347"/>
        <end position="374"/>
    </location>
</feature>
<sequence length="478" mass="53391">MPRHRILAPGRNFWRLAEARRMAVLVDGAAYFRELEAALRAARRSIRIVGWDFDGRIRLRPQVDPDASPPLGPFLRALVEERPELEVDILVWSTAVVHAPGASGPLIFGAAWQEHPRIRLKLDTQHPLYAAHHQKLVCIDDCLAFVGGIDLTVGRWDTSAHAADEPLRQHPDGSSYDPVHDIQMVVDGEAAAAVMKLVRSRWFLATGEPLPPCPDSADDAWPAGLAPHFERVPVAIARTLPAWNGEKEVREAANLTLDAIAAARRTIYIEAQYLTAPAVGDVLERQLRRPDGPEVVILLTRKSRGLTERLVMGMNRDRLIRRLRRADKNDRLRVYYPCTPHDDGRRRQILVHSKLVIVDDVFLRIGSSNLNNRSIGLDTECDLAVEAQDAKTRNGIARLRNALVAEHLGTDEAQVAAEIAGHDGSLIAAIERLNTRPRGLATFEAMHQRGPRRPIIGTRLLDPERPFRILGALVPRRR</sequence>
<dbReference type="PROSITE" id="PS50035">
    <property type="entry name" value="PLD"/>
    <property type="match status" value="2"/>
</dbReference>
<evidence type="ECO:0000313" key="12">
    <source>
        <dbReference type="Proteomes" id="UP000577362"/>
    </source>
</evidence>
<evidence type="ECO:0000313" key="11">
    <source>
        <dbReference type="EMBL" id="MBB4016485.1"/>
    </source>
</evidence>
<gene>
    <name evidence="11" type="ORF">GGR16_001491</name>
</gene>
<name>A0A840BSW5_9HYPH</name>
<evidence type="ECO:0000256" key="7">
    <source>
        <dbReference type="ARBA" id="ARBA00022801"/>
    </source>
</evidence>
<dbReference type="SMART" id="SM00155">
    <property type="entry name" value="PLDc"/>
    <property type="match status" value="2"/>
</dbReference>
<keyword evidence="6" id="KW-0677">Repeat</keyword>
<protein>
    <recommendedName>
        <fullName evidence="4">Phospholipase D</fullName>
    </recommendedName>
    <alternativeName>
        <fullName evidence="9">Choline phosphatase</fullName>
    </alternativeName>
</protein>
<dbReference type="Gene3D" id="3.30.870.10">
    <property type="entry name" value="Endonuclease Chain A"/>
    <property type="match status" value="2"/>
</dbReference>
<keyword evidence="12" id="KW-1185">Reference proteome</keyword>
<comment type="function">
    <text evidence="2">Could be a virulence factor.</text>
</comment>
<keyword evidence="8" id="KW-0443">Lipid metabolism</keyword>
<dbReference type="InterPro" id="IPR015679">
    <property type="entry name" value="PLipase_D_fam"/>
</dbReference>
<proteinExistence type="predicted"/>
<comment type="catalytic activity">
    <reaction evidence="1">
        <text>a 1,2-diacyl-sn-glycero-3-phosphocholine + H2O = a 1,2-diacyl-sn-glycero-3-phosphate + choline + H(+)</text>
        <dbReference type="Rhea" id="RHEA:14445"/>
        <dbReference type="ChEBI" id="CHEBI:15354"/>
        <dbReference type="ChEBI" id="CHEBI:15377"/>
        <dbReference type="ChEBI" id="CHEBI:15378"/>
        <dbReference type="ChEBI" id="CHEBI:57643"/>
        <dbReference type="ChEBI" id="CHEBI:58608"/>
        <dbReference type="EC" id="3.1.4.4"/>
    </reaction>
</comment>
<evidence type="ECO:0000256" key="3">
    <source>
        <dbReference type="ARBA" id="ARBA00004613"/>
    </source>
</evidence>
<evidence type="ECO:0000259" key="10">
    <source>
        <dbReference type="PROSITE" id="PS50035"/>
    </source>
</evidence>
<dbReference type="InterPro" id="IPR025202">
    <property type="entry name" value="PLD-like_dom"/>
</dbReference>
<dbReference type="SUPFAM" id="SSF56024">
    <property type="entry name" value="Phospholipase D/nuclease"/>
    <property type="match status" value="2"/>
</dbReference>
<keyword evidence="7" id="KW-0378">Hydrolase</keyword>
<organism evidence="11 12">
    <name type="scientific">Chelatococcus caeni</name>
    <dbReference type="NCBI Taxonomy" id="1348468"/>
    <lineage>
        <taxon>Bacteria</taxon>
        <taxon>Pseudomonadati</taxon>
        <taxon>Pseudomonadota</taxon>
        <taxon>Alphaproteobacteria</taxon>
        <taxon>Hyphomicrobiales</taxon>
        <taxon>Chelatococcaceae</taxon>
        <taxon>Chelatococcus</taxon>
    </lineage>
</organism>
<evidence type="ECO:0000256" key="5">
    <source>
        <dbReference type="ARBA" id="ARBA00022525"/>
    </source>
</evidence>
<dbReference type="RefSeq" id="WP_246372851.1">
    <property type="nucleotide sequence ID" value="NZ_JACIEN010000001.1"/>
</dbReference>
<dbReference type="GO" id="GO:0005576">
    <property type="term" value="C:extracellular region"/>
    <property type="evidence" value="ECO:0007669"/>
    <property type="project" value="UniProtKB-SubCell"/>
</dbReference>
<evidence type="ECO:0000256" key="9">
    <source>
        <dbReference type="ARBA" id="ARBA00029594"/>
    </source>
</evidence>
<keyword evidence="5" id="KW-0964">Secreted</keyword>
<dbReference type="CDD" id="cd09143">
    <property type="entry name" value="PLDc_vPLD1_2_like_bac_2"/>
    <property type="match status" value="1"/>
</dbReference>
<comment type="caution">
    <text evidence="11">The sequence shown here is derived from an EMBL/GenBank/DDBJ whole genome shotgun (WGS) entry which is preliminary data.</text>
</comment>
<dbReference type="Pfam" id="PF13091">
    <property type="entry name" value="PLDc_2"/>
    <property type="match status" value="1"/>
</dbReference>
<dbReference type="PANTHER" id="PTHR18896">
    <property type="entry name" value="PHOSPHOLIPASE D"/>
    <property type="match status" value="1"/>
</dbReference>
<evidence type="ECO:0000256" key="2">
    <source>
        <dbReference type="ARBA" id="ARBA00003145"/>
    </source>
</evidence>
<dbReference type="InterPro" id="IPR001736">
    <property type="entry name" value="PLipase_D/transphosphatidylase"/>
</dbReference>
<reference evidence="11 12" key="1">
    <citation type="submission" date="2020-08" db="EMBL/GenBank/DDBJ databases">
        <title>Genomic Encyclopedia of Type Strains, Phase IV (KMG-IV): sequencing the most valuable type-strain genomes for metagenomic binning, comparative biology and taxonomic classification.</title>
        <authorList>
            <person name="Goeker M."/>
        </authorList>
    </citation>
    <scope>NUCLEOTIDE SEQUENCE [LARGE SCALE GENOMIC DNA]</scope>
    <source>
        <strain evidence="11 12">DSM 103737</strain>
    </source>
</reference>
<dbReference type="EMBL" id="JACIEN010000001">
    <property type="protein sequence ID" value="MBB4016485.1"/>
    <property type="molecule type" value="Genomic_DNA"/>
</dbReference>
<evidence type="ECO:0000256" key="4">
    <source>
        <dbReference type="ARBA" id="ARBA00018392"/>
    </source>
</evidence>